<dbReference type="InParanoid" id="A0A1Q3D981"/>
<dbReference type="Proteomes" id="UP000187406">
    <property type="component" value="Unassembled WGS sequence"/>
</dbReference>
<organism evidence="1 2">
    <name type="scientific">Cephalotus follicularis</name>
    <name type="common">Albany pitcher plant</name>
    <dbReference type="NCBI Taxonomy" id="3775"/>
    <lineage>
        <taxon>Eukaryota</taxon>
        <taxon>Viridiplantae</taxon>
        <taxon>Streptophyta</taxon>
        <taxon>Embryophyta</taxon>
        <taxon>Tracheophyta</taxon>
        <taxon>Spermatophyta</taxon>
        <taxon>Magnoliopsida</taxon>
        <taxon>eudicotyledons</taxon>
        <taxon>Gunneridae</taxon>
        <taxon>Pentapetalae</taxon>
        <taxon>rosids</taxon>
        <taxon>fabids</taxon>
        <taxon>Oxalidales</taxon>
        <taxon>Cephalotaceae</taxon>
        <taxon>Cephalotus</taxon>
    </lineage>
</organism>
<evidence type="ECO:0000313" key="1">
    <source>
        <dbReference type="EMBL" id="GAV89002.1"/>
    </source>
</evidence>
<protein>
    <submittedName>
        <fullName evidence="1">Uncharacterized protein</fullName>
    </submittedName>
</protein>
<evidence type="ECO:0000313" key="2">
    <source>
        <dbReference type="Proteomes" id="UP000187406"/>
    </source>
</evidence>
<gene>
    <name evidence="1" type="ORF">CFOL_v3_32423</name>
</gene>
<name>A0A1Q3D981_CEPFO</name>
<dbReference type="EMBL" id="BDDD01005195">
    <property type="protein sequence ID" value="GAV89002.1"/>
    <property type="molecule type" value="Genomic_DNA"/>
</dbReference>
<dbReference type="AlphaFoldDB" id="A0A1Q3D981"/>
<accession>A0A1Q3D981</accession>
<comment type="caution">
    <text evidence="1">The sequence shown here is derived from an EMBL/GenBank/DDBJ whole genome shotgun (WGS) entry which is preliminary data.</text>
</comment>
<proteinExistence type="predicted"/>
<reference evidence="2" key="1">
    <citation type="submission" date="2016-04" db="EMBL/GenBank/DDBJ databases">
        <title>Cephalotus genome sequencing.</title>
        <authorList>
            <person name="Fukushima K."/>
            <person name="Hasebe M."/>
            <person name="Fang X."/>
        </authorList>
    </citation>
    <scope>NUCLEOTIDE SEQUENCE [LARGE SCALE GENOMIC DNA]</scope>
    <source>
        <strain evidence="2">cv. St1</strain>
    </source>
</reference>
<sequence>MKCKDVGSNLFLFVFNNVVDRDRTLRVRAYGIPSVYVSQKVGKIIGQSLGALEEVECVKDRGYQGSYVRMRV</sequence>
<keyword evidence="2" id="KW-1185">Reference proteome</keyword>